<comment type="caution">
    <text evidence="1">The sequence shown here is derived from an EMBL/GenBank/DDBJ whole genome shotgun (WGS) entry which is preliminary data.</text>
</comment>
<dbReference type="Proteomes" id="UP001295684">
    <property type="component" value="Unassembled WGS sequence"/>
</dbReference>
<reference evidence="1" key="1">
    <citation type="submission" date="2023-07" db="EMBL/GenBank/DDBJ databases">
        <authorList>
            <consortium name="AG Swart"/>
            <person name="Singh M."/>
            <person name="Singh A."/>
            <person name="Seah K."/>
            <person name="Emmerich C."/>
        </authorList>
    </citation>
    <scope>NUCLEOTIDE SEQUENCE</scope>
    <source>
        <strain evidence="1">DP1</strain>
    </source>
</reference>
<dbReference type="AlphaFoldDB" id="A0AAD1UDS2"/>
<gene>
    <name evidence="1" type="ORF">ECRASSUSDP1_LOCUS6097</name>
</gene>
<organism evidence="1 2">
    <name type="scientific">Euplotes crassus</name>
    <dbReference type="NCBI Taxonomy" id="5936"/>
    <lineage>
        <taxon>Eukaryota</taxon>
        <taxon>Sar</taxon>
        <taxon>Alveolata</taxon>
        <taxon>Ciliophora</taxon>
        <taxon>Intramacronucleata</taxon>
        <taxon>Spirotrichea</taxon>
        <taxon>Hypotrichia</taxon>
        <taxon>Euplotida</taxon>
        <taxon>Euplotidae</taxon>
        <taxon>Moneuplotes</taxon>
    </lineage>
</organism>
<name>A0AAD1UDS2_EUPCR</name>
<accession>A0AAD1UDS2</accession>
<dbReference type="EMBL" id="CAMPGE010005909">
    <property type="protein sequence ID" value="CAI2364751.1"/>
    <property type="molecule type" value="Genomic_DNA"/>
</dbReference>
<sequence>MNLEIDSKEQTQAIFASQHMPPGYILCQNLGSTGYALSHSEVVYPQWYPGYFGIPQFWMTLKPIFPTLKIEDFCSCPNELAKALNQENSSKPEFNNEIFQGNLMLKTLSPTQKSPVSRKRISKEEFQLPIIIQDDIKKHNLLSDAAQNWKIEENSHYLTPFCNLDKQFRKSHKGRKRRLFLEAKNFKEFIETKVVPNWEKYLSSISCRERSLGIINKQQLFAWVQFFKDIKKLYRLMFRLRFHRCDKRNDNNHDSIVDSFLGELGADCSEYNPEEVFEFLYPVLNKLRKTQNTKALDKEDRYFTMVFDEESNENISKFINNGLSRQLIKFFLANFARDYVKKMPDNFKEKVSEVISYLASGYSMNLPLS</sequence>
<protein>
    <submittedName>
        <fullName evidence="1">Uncharacterized protein</fullName>
    </submittedName>
</protein>
<keyword evidence="2" id="KW-1185">Reference proteome</keyword>
<evidence type="ECO:0000313" key="2">
    <source>
        <dbReference type="Proteomes" id="UP001295684"/>
    </source>
</evidence>
<evidence type="ECO:0000313" key="1">
    <source>
        <dbReference type="EMBL" id="CAI2364751.1"/>
    </source>
</evidence>
<proteinExistence type="predicted"/>